<dbReference type="PROSITE" id="PS50011">
    <property type="entry name" value="PROTEIN_KINASE_DOM"/>
    <property type="match status" value="1"/>
</dbReference>
<dbReference type="InterPro" id="IPR008271">
    <property type="entry name" value="Ser/Thr_kinase_AS"/>
</dbReference>
<dbReference type="InterPro" id="IPR017441">
    <property type="entry name" value="Protein_kinase_ATP_BS"/>
</dbReference>
<keyword evidence="4 5" id="KW-0067">ATP-binding</keyword>
<dbReference type="GO" id="GO:0004674">
    <property type="term" value="F:protein serine/threonine kinase activity"/>
    <property type="evidence" value="ECO:0007669"/>
    <property type="project" value="UniProtKB-KW"/>
</dbReference>
<dbReference type="PIRSF" id="PIRSF000654">
    <property type="entry name" value="Integrin-linked_kinase"/>
    <property type="match status" value="1"/>
</dbReference>
<evidence type="ECO:0000256" key="1">
    <source>
        <dbReference type="ARBA" id="ARBA00022679"/>
    </source>
</evidence>
<dbReference type="PANTHER" id="PTHR45707:SF71">
    <property type="entry name" value="PROTEIN KINASE DOMAIN-CONTAINING PROTEIN"/>
    <property type="match status" value="1"/>
</dbReference>
<dbReference type="Pfam" id="PF00069">
    <property type="entry name" value="Pkinase"/>
    <property type="match status" value="1"/>
</dbReference>
<dbReference type="PROSITE" id="PS00107">
    <property type="entry name" value="PROTEIN_KINASE_ATP"/>
    <property type="match status" value="1"/>
</dbReference>
<dbReference type="AlphaFoldDB" id="A0A835ATW0"/>
<keyword evidence="1" id="KW-0808">Transferase</keyword>
<evidence type="ECO:0000256" key="4">
    <source>
        <dbReference type="ARBA" id="ARBA00022840"/>
    </source>
</evidence>
<comment type="similarity">
    <text evidence="6">Belongs to the protein kinase superfamily.</text>
</comment>
<dbReference type="Gene3D" id="3.30.200.20">
    <property type="entry name" value="Phosphorylase Kinase, domain 1"/>
    <property type="match status" value="1"/>
</dbReference>
<evidence type="ECO:0000256" key="6">
    <source>
        <dbReference type="RuleBase" id="RU000304"/>
    </source>
</evidence>
<protein>
    <recommendedName>
        <fullName evidence="7">Protein kinase domain-containing protein</fullName>
    </recommendedName>
</protein>
<organism evidence="8 9">
    <name type="scientific">Digitaria exilis</name>
    <dbReference type="NCBI Taxonomy" id="1010633"/>
    <lineage>
        <taxon>Eukaryota</taxon>
        <taxon>Viridiplantae</taxon>
        <taxon>Streptophyta</taxon>
        <taxon>Embryophyta</taxon>
        <taxon>Tracheophyta</taxon>
        <taxon>Spermatophyta</taxon>
        <taxon>Magnoliopsida</taxon>
        <taxon>Liliopsida</taxon>
        <taxon>Poales</taxon>
        <taxon>Poaceae</taxon>
        <taxon>PACMAD clade</taxon>
        <taxon>Panicoideae</taxon>
        <taxon>Panicodae</taxon>
        <taxon>Paniceae</taxon>
        <taxon>Anthephorinae</taxon>
        <taxon>Digitaria</taxon>
    </lineage>
</organism>
<reference evidence="8" key="1">
    <citation type="submission" date="2020-07" db="EMBL/GenBank/DDBJ databases">
        <title>Genome sequence and genetic diversity analysis of an under-domesticated orphan crop, white fonio (Digitaria exilis).</title>
        <authorList>
            <person name="Bennetzen J.L."/>
            <person name="Chen S."/>
            <person name="Ma X."/>
            <person name="Wang X."/>
            <person name="Yssel A.E.J."/>
            <person name="Chaluvadi S.R."/>
            <person name="Johnson M."/>
            <person name="Gangashetty P."/>
            <person name="Hamidou F."/>
            <person name="Sanogo M.D."/>
            <person name="Zwaenepoel A."/>
            <person name="Wallace J."/>
            <person name="Van De Peer Y."/>
            <person name="Van Deynze A."/>
        </authorList>
    </citation>
    <scope>NUCLEOTIDE SEQUENCE</scope>
    <source>
        <tissue evidence="8">Leaves</tissue>
    </source>
</reference>
<dbReference type="GO" id="GO:0005524">
    <property type="term" value="F:ATP binding"/>
    <property type="evidence" value="ECO:0007669"/>
    <property type="project" value="UniProtKB-UniRule"/>
</dbReference>
<keyword evidence="9" id="KW-1185">Reference proteome</keyword>
<dbReference type="PANTHER" id="PTHR45707">
    <property type="entry name" value="C2 CALCIUM/LIPID-BINDING PLANT PHOSPHORIBOSYLTRANSFERASE FAMILY PROTEIN"/>
    <property type="match status" value="1"/>
</dbReference>
<dbReference type="SMART" id="SM00220">
    <property type="entry name" value="S_TKc"/>
    <property type="match status" value="1"/>
</dbReference>
<evidence type="ECO:0000313" key="9">
    <source>
        <dbReference type="Proteomes" id="UP000636709"/>
    </source>
</evidence>
<sequence>MEGESSRHDNLEVVFQDQSAKPCDFRLEYLMNITDNFSDKRKLGRGGFGVVYKGTLPNGAIIAVKNLVSTAEVQDEEFKNEVDNLMRVRHQNIVQFVGYCYETRKTYIDYNGNYVFAETPQMLLCFEYMPKGSLDRHIKEESRGLDWEKRYEIIKGICCGLKYLHEECLINGSIVHLDLKPENILLDVNMVPKIADFGLSRLFNDQKTRTCTTHRLGTIGYMAPEYLYQGIITNKADIYSFGVIIIEVVSGRKIIPYATGNFCIDFELVLKNWRNRLEASPSCTSLEIYCKQIKDCVEIGKSCLNVDPGERPSIREIIEMLDK</sequence>
<evidence type="ECO:0000259" key="7">
    <source>
        <dbReference type="PROSITE" id="PS50011"/>
    </source>
</evidence>
<dbReference type="Proteomes" id="UP000636709">
    <property type="component" value="Unassembled WGS sequence"/>
</dbReference>
<evidence type="ECO:0000313" key="8">
    <source>
        <dbReference type="EMBL" id="KAF8668639.1"/>
    </source>
</evidence>
<dbReference type="PROSITE" id="PS00108">
    <property type="entry name" value="PROTEIN_KINASE_ST"/>
    <property type="match status" value="1"/>
</dbReference>
<accession>A0A835ATW0</accession>
<dbReference type="SUPFAM" id="SSF56112">
    <property type="entry name" value="Protein kinase-like (PK-like)"/>
    <property type="match status" value="1"/>
</dbReference>
<keyword evidence="6" id="KW-0723">Serine/threonine-protein kinase</keyword>
<keyword evidence="2 5" id="KW-0547">Nucleotide-binding</keyword>
<dbReference type="InterPro" id="IPR011009">
    <property type="entry name" value="Kinase-like_dom_sf"/>
</dbReference>
<evidence type="ECO:0000256" key="2">
    <source>
        <dbReference type="ARBA" id="ARBA00022741"/>
    </source>
</evidence>
<dbReference type="InterPro" id="IPR000719">
    <property type="entry name" value="Prot_kinase_dom"/>
</dbReference>
<dbReference type="EMBL" id="JACEFO010002273">
    <property type="protein sequence ID" value="KAF8668639.1"/>
    <property type="molecule type" value="Genomic_DNA"/>
</dbReference>
<comment type="caution">
    <text evidence="8">The sequence shown here is derived from an EMBL/GenBank/DDBJ whole genome shotgun (WGS) entry which is preliminary data.</text>
</comment>
<feature type="binding site" evidence="5">
    <location>
        <position position="65"/>
    </location>
    <ligand>
        <name>ATP</name>
        <dbReference type="ChEBI" id="CHEBI:30616"/>
    </ligand>
</feature>
<name>A0A835ATW0_9POAL</name>
<dbReference type="OrthoDB" id="669884at2759"/>
<evidence type="ECO:0000256" key="5">
    <source>
        <dbReference type="PROSITE-ProRule" id="PRU10141"/>
    </source>
</evidence>
<dbReference type="FunFam" id="3.30.200.20:FF:000465">
    <property type="entry name" value="Cysteine-rich receptor-like protein kinase 6"/>
    <property type="match status" value="1"/>
</dbReference>
<dbReference type="Gene3D" id="1.10.510.10">
    <property type="entry name" value="Transferase(Phosphotransferase) domain 1"/>
    <property type="match status" value="1"/>
</dbReference>
<feature type="domain" description="Protein kinase" evidence="7">
    <location>
        <begin position="37"/>
        <end position="323"/>
    </location>
</feature>
<gene>
    <name evidence="8" type="ORF">HU200_051815</name>
</gene>
<dbReference type="FunFam" id="1.10.510.10:FF:000870">
    <property type="entry name" value="OSJNBa0016N04.16-like protein"/>
    <property type="match status" value="1"/>
</dbReference>
<keyword evidence="3" id="KW-0418">Kinase</keyword>
<evidence type="ECO:0000256" key="3">
    <source>
        <dbReference type="ARBA" id="ARBA00022777"/>
    </source>
</evidence>
<proteinExistence type="inferred from homology"/>